<keyword evidence="6" id="KW-1185">Reference proteome</keyword>
<evidence type="ECO:0000256" key="2">
    <source>
        <dbReference type="ARBA" id="ARBA00022989"/>
    </source>
</evidence>
<organism evidence="5 6">
    <name type="scientific">Diploscapter pachys</name>
    <dbReference type="NCBI Taxonomy" id="2018661"/>
    <lineage>
        <taxon>Eukaryota</taxon>
        <taxon>Metazoa</taxon>
        <taxon>Ecdysozoa</taxon>
        <taxon>Nematoda</taxon>
        <taxon>Chromadorea</taxon>
        <taxon>Rhabditida</taxon>
        <taxon>Rhabditina</taxon>
        <taxon>Rhabditomorpha</taxon>
        <taxon>Rhabditoidea</taxon>
        <taxon>Rhabditidae</taxon>
        <taxon>Diploscapter</taxon>
    </lineage>
</organism>
<feature type="transmembrane region" description="Helical" evidence="4">
    <location>
        <begin position="125"/>
        <end position="144"/>
    </location>
</feature>
<name>A0A2A2KFS6_9BILA</name>
<dbReference type="GO" id="GO:0005375">
    <property type="term" value="F:copper ion transmembrane transporter activity"/>
    <property type="evidence" value="ECO:0007669"/>
    <property type="project" value="UniProtKB-UniRule"/>
</dbReference>
<evidence type="ECO:0000313" key="6">
    <source>
        <dbReference type="Proteomes" id="UP000218231"/>
    </source>
</evidence>
<gene>
    <name evidence="5" type="ORF">WR25_15274</name>
</gene>
<proteinExistence type="inferred from homology"/>
<comment type="caution">
    <text evidence="5">The sequence shown here is derived from an EMBL/GenBank/DDBJ whole genome shotgun (WGS) entry which is preliminary data.</text>
</comment>
<keyword evidence="1 4" id="KW-0812">Transmembrane</keyword>
<keyword evidence="4" id="KW-0186">Copper</keyword>
<reference evidence="5 6" key="1">
    <citation type="journal article" date="2017" name="Curr. Biol.">
        <title>Genome architecture and evolution of a unichromosomal asexual nematode.</title>
        <authorList>
            <person name="Fradin H."/>
            <person name="Zegar C."/>
            <person name="Gutwein M."/>
            <person name="Lucas J."/>
            <person name="Kovtun M."/>
            <person name="Corcoran D."/>
            <person name="Baugh L.R."/>
            <person name="Kiontke K."/>
            <person name="Gunsalus K."/>
            <person name="Fitch D.H."/>
            <person name="Piano F."/>
        </authorList>
    </citation>
    <scope>NUCLEOTIDE SEQUENCE [LARGE SCALE GENOMIC DNA]</scope>
    <source>
        <strain evidence="5">PF1309</strain>
    </source>
</reference>
<dbReference type="EMBL" id="LIAE01008700">
    <property type="protein sequence ID" value="PAV72767.1"/>
    <property type="molecule type" value="Genomic_DNA"/>
</dbReference>
<keyword evidence="3 4" id="KW-0472">Membrane</keyword>
<evidence type="ECO:0000256" key="4">
    <source>
        <dbReference type="RuleBase" id="RU367022"/>
    </source>
</evidence>
<dbReference type="PANTHER" id="PTHR12483">
    <property type="entry name" value="SOLUTE CARRIER FAMILY 31 COPPER TRANSPORTERS"/>
    <property type="match status" value="1"/>
</dbReference>
<keyword evidence="2 4" id="KW-1133">Transmembrane helix</keyword>
<evidence type="ECO:0000313" key="5">
    <source>
        <dbReference type="EMBL" id="PAV72767.1"/>
    </source>
</evidence>
<sequence>MNDMMMSSTMMSMDHRKMWMWFHKATDDTAIFKFWHITNAGQMAYSCAIVIVLGIFFEFIKYIRWRLEAHYQPERIMFTKYGAVKFTLDETYMSRLVSLPHLIQTILFTIQLALGYALMLIFMTFSVWLCLSVCLGITIGYFAFGYRSTMT</sequence>
<keyword evidence="4" id="KW-0813">Transport</keyword>
<accession>A0A2A2KFS6</accession>
<dbReference type="Proteomes" id="UP000218231">
    <property type="component" value="Unassembled WGS sequence"/>
</dbReference>
<feature type="transmembrane region" description="Helical" evidence="4">
    <location>
        <begin position="43"/>
        <end position="60"/>
    </location>
</feature>
<dbReference type="OrthoDB" id="161814at2759"/>
<evidence type="ECO:0000256" key="1">
    <source>
        <dbReference type="ARBA" id="ARBA00022692"/>
    </source>
</evidence>
<evidence type="ECO:0000256" key="3">
    <source>
        <dbReference type="ARBA" id="ARBA00023136"/>
    </source>
</evidence>
<feature type="transmembrane region" description="Helical" evidence="4">
    <location>
        <begin position="102"/>
        <end position="119"/>
    </location>
</feature>
<dbReference type="PANTHER" id="PTHR12483:SF115">
    <property type="entry name" value="COPPER TRANSPORT PROTEIN"/>
    <property type="match status" value="1"/>
</dbReference>
<dbReference type="GO" id="GO:0016020">
    <property type="term" value="C:membrane"/>
    <property type="evidence" value="ECO:0007669"/>
    <property type="project" value="UniProtKB-SubCell"/>
</dbReference>
<dbReference type="InterPro" id="IPR007274">
    <property type="entry name" value="Cop_transporter"/>
</dbReference>
<protein>
    <recommendedName>
        <fullName evidence="4">Copper transport protein</fullName>
    </recommendedName>
</protein>
<dbReference type="AlphaFoldDB" id="A0A2A2KFS6"/>
<comment type="subcellular location">
    <subcellularLocation>
        <location evidence="4">Membrane</location>
        <topology evidence="4">Multi-pass membrane protein</topology>
    </subcellularLocation>
</comment>
<keyword evidence="4" id="KW-0406">Ion transport</keyword>
<keyword evidence="4" id="KW-0187">Copper transport</keyword>
<dbReference type="Pfam" id="PF04145">
    <property type="entry name" value="Ctr"/>
    <property type="match status" value="1"/>
</dbReference>
<comment type="similarity">
    <text evidence="4">Belongs to the copper transporter (Ctr) (TC 1.A.56) family. SLC31A subfamily.</text>
</comment>